<keyword evidence="9" id="KW-1015">Disulfide bond</keyword>
<organism evidence="15 16">
    <name type="scientific">Scophthalmus maximus</name>
    <name type="common">Turbot</name>
    <name type="synonym">Psetta maxima</name>
    <dbReference type="NCBI Taxonomy" id="52904"/>
    <lineage>
        <taxon>Eukaryota</taxon>
        <taxon>Metazoa</taxon>
        <taxon>Chordata</taxon>
        <taxon>Craniata</taxon>
        <taxon>Vertebrata</taxon>
        <taxon>Euteleostomi</taxon>
        <taxon>Actinopterygii</taxon>
        <taxon>Neopterygii</taxon>
        <taxon>Teleostei</taxon>
        <taxon>Neoteleostei</taxon>
        <taxon>Acanthomorphata</taxon>
        <taxon>Carangaria</taxon>
        <taxon>Pleuronectiformes</taxon>
        <taxon>Pleuronectoidei</taxon>
        <taxon>Scophthalmidae</taxon>
        <taxon>Scophthalmus</taxon>
    </lineage>
</organism>
<dbReference type="InterPro" id="IPR036179">
    <property type="entry name" value="Ig-like_dom_sf"/>
</dbReference>
<dbReference type="GO" id="GO:0007156">
    <property type="term" value="P:homophilic cell adhesion via plasma membrane adhesion molecules"/>
    <property type="evidence" value="ECO:0007669"/>
    <property type="project" value="TreeGrafter"/>
</dbReference>
<dbReference type="InterPro" id="IPR007110">
    <property type="entry name" value="Ig-like_dom"/>
</dbReference>
<dbReference type="SMART" id="SM00408">
    <property type="entry name" value="IGc2"/>
    <property type="match status" value="2"/>
</dbReference>
<evidence type="ECO:0000256" key="2">
    <source>
        <dbReference type="ARBA" id="ARBA00007810"/>
    </source>
</evidence>
<dbReference type="Pfam" id="PF08205">
    <property type="entry name" value="C2-set_2"/>
    <property type="match status" value="1"/>
</dbReference>
<keyword evidence="10" id="KW-0325">Glycoprotein</keyword>
<dbReference type="PROSITE" id="PS50835">
    <property type="entry name" value="IG_LIKE"/>
    <property type="match status" value="3"/>
</dbReference>
<evidence type="ECO:0000256" key="3">
    <source>
        <dbReference type="ARBA" id="ARBA00022692"/>
    </source>
</evidence>
<evidence type="ECO:0000256" key="7">
    <source>
        <dbReference type="ARBA" id="ARBA00022989"/>
    </source>
</evidence>
<evidence type="ECO:0000256" key="13">
    <source>
        <dbReference type="SAM" id="SignalP"/>
    </source>
</evidence>
<keyword evidence="5" id="KW-0677">Repeat</keyword>
<feature type="domain" description="Ig-like" evidence="14">
    <location>
        <begin position="142"/>
        <end position="226"/>
    </location>
</feature>
<comment type="similarity">
    <text evidence="2">Belongs to the nectin family.</text>
</comment>
<keyword evidence="6" id="KW-0130">Cell adhesion</keyword>
<evidence type="ECO:0000256" key="1">
    <source>
        <dbReference type="ARBA" id="ARBA00004167"/>
    </source>
</evidence>
<reference evidence="15" key="2">
    <citation type="submission" date="2025-08" db="UniProtKB">
        <authorList>
            <consortium name="Ensembl"/>
        </authorList>
    </citation>
    <scope>IDENTIFICATION</scope>
</reference>
<evidence type="ECO:0000256" key="9">
    <source>
        <dbReference type="ARBA" id="ARBA00023157"/>
    </source>
</evidence>
<feature type="transmembrane region" description="Helical" evidence="12">
    <location>
        <begin position="335"/>
        <end position="358"/>
    </location>
</feature>
<evidence type="ECO:0000259" key="14">
    <source>
        <dbReference type="PROSITE" id="PS50835"/>
    </source>
</evidence>
<keyword evidence="7 12" id="KW-1133">Transmembrane helix</keyword>
<feature type="signal peptide" evidence="13">
    <location>
        <begin position="1"/>
        <end position="22"/>
    </location>
</feature>
<evidence type="ECO:0000313" key="15">
    <source>
        <dbReference type="Ensembl" id="ENSSMAP00000022767.2"/>
    </source>
</evidence>
<keyword evidence="8 12" id="KW-0472">Membrane</keyword>
<dbReference type="SMART" id="SM00409">
    <property type="entry name" value="IG"/>
    <property type="match status" value="2"/>
</dbReference>
<dbReference type="AlphaFoldDB" id="A0A8D3ASF1"/>
<feature type="region of interest" description="Disordered" evidence="11">
    <location>
        <begin position="423"/>
        <end position="476"/>
    </location>
</feature>
<dbReference type="Gene3D" id="1.20.5.900">
    <property type="entry name" value="transmembrane domain of human cd4"/>
    <property type="match status" value="1"/>
</dbReference>
<feature type="domain" description="Ig-like" evidence="14">
    <location>
        <begin position="235"/>
        <end position="321"/>
    </location>
</feature>
<name>A0A8D3ASF1_SCOMX</name>
<dbReference type="Pfam" id="PF07686">
    <property type="entry name" value="V-set"/>
    <property type="match status" value="1"/>
</dbReference>
<dbReference type="Pfam" id="PF13927">
    <property type="entry name" value="Ig_3"/>
    <property type="match status" value="1"/>
</dbReference>
<dbReference type="GO" id="GO:0005912">
    <property type="term" value="C:adherens junction"/>
    <property type="evidence" value="ECO:0007669"/>
    <property type="project" value="TreeGrafter"/>
</dbReference>
<feature type="compositionally biased region" description="Gly residues" evidence="11">
    <location>
        <begin position="437"/>
        <end position="451"/>
    </location>
</feature>
<feature type="region of interest" description="Disordered" evidence="11">
    <location>
        <begin position="521"/>
        <end position="621"/>
    </location>
</feature>
<evidence type="ECO:0000256" key="6">
    <source>
        <dbReference type="ARBA" id="ARBA00022889"/>
    </source>
</evidence>
<dbReference type="Ensembl" id="ENSSMAT00000023029.2">
    <property type="protein sequence ID" value="ENSSMAP00000022767.2"/>
    <property type="gene ID" value="ENSSMAG00000013908.2"/>
</dbReference>
<dbReference type="Gene3D" id="2.60.40.10">
    <property type="entry name" value="Immunoglobulins"/>
    <property type="match status" value="3"/>
</dbReference>
<comment type="subcellular location">
    <subcellularLocation>
        <location evidence="1">Membrane</location>
        <topology evidence="1">Single-pass membrane protein</topology>
    </subcellularLocation>
</comment>
<dbReference type="InterPro" id="IPR013783">
    <property type="entry name" value="Ig-like_fold"/>
</dbReference>
<proteinExistence type="inferred from homology"/>
<evidence type="ECO:0000256" key="10">
    <source>
        <dbReference type="ARBA" id="ARBA00023180"/>
    </source>
</evidence>
<dbReference type="InterPro" id="IPR051427">
    <property type="entry name" value="Nectin/Nectin-like"/>
</dbReference>
<feature type="chain" id="PRO_5034086301" description="Ig-like domain-containing protein" evidence="13">
    <location>
        <begin position="23"/>
        <end position="621"/>
    </location>
</feature>
<dbReference type="InterPro" id="IPR013162">
    <property type="entry name" value="CD80_C2-set"/>
</dbReference>
<evidence type="ECO:0000313" key="16">
    <source>
        <dbReference type="Proteomes" id="UP000694558"/>
    </source>
</evidence>
<keyword evidence="3 12" id="KW-0812">Transmembrane</keyword>
<dbReference type="PANTHER" id="PTHR23277">
    <property type="entry name" value="NECTIN-RELATED"/>
    <property type="match status" value="1"/>
</dbReference>
<protein>
    <recommendedName>
        <fullName evidence="14">Ig-like domain-containing protein</fullName>
    </recommendedName>
</protein>
<feature type="compositionally biased region" description="Polar residues" evidence="11">
    <location>
        <begin position="576"/>
        <end position="596"/>
    </location>
</feature>
<dbReference type="InterPro" id="IPR003599">
    <property type="entry name" value="Ig_sub"/>
</dbReference>
<evidence type="ECO:0000256" key="8">
    <source>
        <dbReference type="ARBA" id="ARBA00023136"/>
    </source>
</evidence>
<keyword evidence="4 13" id="KW-0732">Signal</keyword>
<dbReference type="GO" id="GO:0007157">
    <property type="term" value="P:heterophilic cell-cell adhesion via plasma membrane cell adhesion molecules"/>
    <property type="evidence" value="ECO:0007669"/>
    <property type="project" value="TreeGrafter"/>
</dbReference>
<dbReference type="InterPro" id="IPR003598">
    <property type="entry name" value="Ig_sub2"/>
</dbReference>
<dbReference type="GO" id="GO:0016020">
    <property type="term" value="C:membrane"/>
    <property type="evidence" value="ECO:0007669"/>
    <property type="project" value="UniProtKB-SubCell"/>
</dbReference>
<dbReference type="InterPro" id="IPR013106">
    <property type="entry name" value="Ig_V-set"/>
</dbReference>
<dbReference type="SUPFAM" id="SSF48726">
    <property type="entry name" value="Immunoglobulin"/>
    <property type="match status" value="3"/>
</dbReference>
<feature type="domain" description="Ig-like" evidence="14">
    <location>
        <begin position="29"/>
        <end position="137"/>
    </location>
</feature>
<evidence type="ECO:0000256" key="4">
    <source>
        <dbReference type="ARBA" id="ARBA00022729"/>
    </source>
</evidence>
<evidence type="ECO:0000256" key="5">
    <source>
        <dbReference type="ARBA" id="ARBA00022737"/>
    </source>
</evidence>
<evidence type="ECO:0000256" key="12">
    <source>
        <dbReference type="SAM" id="Phobius"/>
    </source>
</evidence>
<reference evidence="15" key="1">
    <citation type="submission" date="2023-05" db="EMBL/GenBank/DDBJ databases">
        <title>High-quality long-read genome of Scophthalmus maximus.</title>
        <authorList>
            <person name="Lien S."/>
            <person name="Martinez P."/>
        </authorList>
    </citation>
    <scope>NUCLEOTIDE SEQUENCE [LARGE SCALE GENOMIC DNA]</scope>
</reference>
<accession>A0A8D3ASF1</accession>
<gene>
    <name evidence="15" type="primary">nectin4a</name>
</gene>
<evidence type="ECO:0000256" key="11">
    <source>
        <dbReference type="SAM" id="MobiDB-lite"/>
    </source>
</evidence>
<dbReference type="PANTHER" id="PTHR23277:SF11">
    <property type="entry name" value="NECTIN-4"/>
    <property type="match status" value="1"/>
</dbReference>
<dbReference type="GeneTree" id="ENSGT00940000157535"/>
<sequence>MTSPPTRLSLCLSVLRIFAIQGTFVELPPKDSIRSLAEEETVLPCRYQPSESNVVVVQVTWYKEKPDATKEQIITAHHMNGQTAFGTWSRRVRFRSSEPTVDSSLVIMSTEVSDEGEYICRISTFPSGNFDSEMSLIVWTIPISSLDPVILVEGQSYRQAASCRSIARPPPRLSWDTDLNGQSINRSSDNGAVSTYYSLHPLRSMNGKKLDCLVWHPTSLTTRRLSNHLVVYFPPHVEVSGYNGDWSIGLENAALRCTSGGNPKPQSFTWIRIGRELPEGVIPHPNGTLIFGRPLSLSDMGTYQCVAKNEVGVGKAEVEIAVAEARGEPDMPENMLMLIVGGVAGGLLMLMLIIVITVTCRHKSKNRKLERELREKKEEICTLSRQASFRRMNSISTDTRGATEENIPLRVEGTLRTSLSSLGEQAHYRDSRSTISGGRGGGGGGGGGGGAFDYLGRPVLHNNTRRGRDRPLDRDEENRLRVETYVRNSTISLQETRFHPPLTPTAFPMVQSTEIVRQLNGSNVIPTDGGSRPGSVSRHHQHPPRSCSYPPDDEDEVDEGLGGPASQEHPDDQDSETNSSQVSEVHSAHYQQTNGTLRPKPRPSPAVISPHASLIHKAQIV</sequence>
<dbReference type="Proteomes" id="UP000694558">
    <property type="component" value="Chromosome 4"/>
</dbReference>